<name>X1NTJ9_9ZZZZ</name>
<reference evidence="1" key="1">
    <citation type="journal article" date="2014" name="Front. Microbiol.">
        <title>High frequency of phylogenetically diverse reductive dehalogenase-homologous genes in deep subseafloor sedimentary metagenomes.</title>
        <authorList>
            <person name="Kawai M."/>
            <person name="Futagami T."/>
            <person name="Toyoda A."/>
            <person name="Takaki Y."/>
            <person name="Nishi S."/>
            <person name="Hori S."/>
            <person name="Arai W."/>
            <person name="Tsubouchi T."/>
            <person name="Morono Y."/>
            <person name="Uchiyama I."/>
            <person name="Ito T."/>
            <person name="Fujiyama A."/>
            <person name="Inagaki F."/>
            <person name="Takami H."/>
        </authorList>
    </citation>
    <scope>NUCLEOTIDE SEQUENCE</scope>
    <source>
        <strain evidence="1">Expedition CK06-06</strain>
    </source>
</reference>
<comment type="caution">
    <text evidence="1">The sequence shown here is derived from an EMBL/GenBank/DDBJ whole genome shotgun (WGS) entry which is preliminary data.</text>
</comment>
<dbReference type="EMBL" id="BARV01015385">
    <property type="protein sequence ID" value="GAI30115.1"/>
    <property type="molecule type" value="Genomic_DNA"/>
</dbReference>
<feature type="non-terminal residue" evidence="1">
    <location>
        <position position="1"/>
    </location>
</feature>
<protein>
    <submittedName>
        <fullName evidence="1">Uncharacterized protein</fullName>
    </submittedName>
</protein>
<organism evidence="1">
    <name type="scientific">marine sediment metagenome</name>
    <dbReference type="NCBI Taxonomy" id="412755"/>
    <lineage>
        <taxon>unclassified sequences</taxon>
        <taxon>metagenomes</taxon>
        <taxon>ecological metagenomes</taxon>
    </lineage>
</organism>
<gene>
    <name evidence="1" type="ORF">S06H3_26595</name>
</gene>
<accession>X1NTJ9</accession>
<evidence type="ECO:0000313" key="1">
    <source>
        <dbReference type="EMBL" id="GAI30115.1"/>
    </source>
</evidence>
<proteinExistence type="predicted"/>
<sequence>KKLEKKVLKMFNYLSGKLSKMPIHFQLFIAESYLIHAKKKVLYR</sequence>
<dbReference type="AlphaFoldDB" id="X1NTJ9"/>